<proteinExistence type="predicted"/>
<reference evidence="1 2" key="1">
    <citation type="submission" date="2024-01" db="EMBL/GenBank/DDBJ databases">
        <authorList>
            <person name="Botero Cardona J."/>
        </authorList>
    </citation>
    <scope>NUCLEOTIDE SEQUENCE [LARGE SCALE GENOMIC DNA]</scope>
    <source>
        <strain evidence="1 2">LMG 33000</strain>
    </source>
</reference>
<gene>
    <name evidence="1" type="ORF">R54876_GBNLAHCA_00425</name>
</gene>
<protein>
    <recommendedName>
        <fullName evidence="3">DNA-directed RNA polymerase beta subunit</fullName>
    </recommendedName>
</protein>
<evidence type="ECO:0000313" key="1">
    <source>
        <dbReference type="EMBL" id="CAK8053866.1"/>
    </source>
</evidence>
<dbReference type="EMBL" id="CAWVOH010000001">
    <property type="protein sequence ID" value="CAK8053866.1"/>
    <property type="molecule type" value="Genomic_DNA"/>
</dbReference>
<keyword evidence="2" id="KW-1185">Reference proteome</keyword>
<sequence length="127" mass="14882">MDKRNDPEFLRQVAVYFREDYRERGKIKWNGFFLSDHTLKMKEEKRERLTHEKLSGTLTTAEMMAISQHAWANNRLIWLQPNVQDQNGNLAASQTGQISSFSSEGLVLKKTAWAWDEIRCIKEIEHG</sequence>
<comment type="caution">
    <text evidence="1">The sequence shown here is derived from an EMBL/GenBank/DDBJ whole genome shotgun (WGS) entry which is preliminary data.</text>
</comment>
<organism evidence="1 2">
    <name type="scientific">Eupransor demetentiae</name>
    <dbReference type="NCBI Taxonomy" id="3109584"/>
    <lineage>
        <taxon>Bacteria</taxon>
        <taxon>Bacillati</taxon>
        <taxon>Bacillota</taxon>
        <taxon>Bacilli</taxon>
        <taxon>Lactobacillales</taxon>
        <taxon>Lactobacillaceae</taxon>
        <taxon>Eupransor</taxon>
    </lineage>
</organism>
<evidence type="ECO:0008006" key="3">
    <source>
        <dbReference type="Google" id="ProtNLM"/>
    </source>
</evidence>
<name>A0ABM9N3Y8_9LACO</name>
<dbReference type="RefSeq" id="WP_349641413.1">
    <property type="nucleotide sequence ID" value="NZ_CAWVOH010000001.1"/>
</dbReference>
<evidence type="ECO:0000313" key="2">
    <source>
        <dbReference type="Proteomes" id="UP001314241"/>
    </source>
</evidence>
<accession>A0ABM9N3Y8</accession>
<dbReference type="Proteomes" id="UP001314241">
    <property type="component" value="Unassembled WGS sequence"/>
</dbReference>